<reference evidence="2 3" key="1">
    <citation type="submission" date="2024-11" db="EMBL/GenBank/DDBJ databases">
        <title>Chromosome-level genome assembly of the freshwater bivalve Anodonta woodiana.</title>
        <authorList>
            <person name="Chen X."/>
        </authorList>
    </citation>
    <scope>NUCLEOTIDE SEQUENCE [LARGE SCALE GENOMIC DNA]</scope>
    <source>
        <strain evidence="2">MN2024</strain>
        <tissue evidence="2">Gills</tissue>
    </source>
</reference>
<keyword evidence="3" id="KW-1185">Reference proteome</keyword>
<feature type="compositionally biased region" description="Basic and acidic residues" evidence="1">
    <location>
        <begin position="118"/>
        <end position="137"/>
    </location>
</feature>
<name>A0ABD3W3A1_SINWO</name>
<feature type="region of interest" description="Disordered" evidence="1">
    <location>
        <begin position="88"/>
        <end position="164"/>
    </location>
</feature>
<dbReference type="AlphaFoldDB" id="A0ABD3W3A1"/>
<feature type="compositionally biased region" description="Polar residues" evidence="1">
    <location>
        <begin position="243"/>
        <end position="258"/>
    </location>
</feature>
<comment type="caution">
    <text evidence="2">The sequence shown here is derived from an EMBL/GenBank/DDBJ whole genome shotgun (WGS) entry which is preliminary data.</text>
</comment>
<accession>A0ABD3W3A1</accession>
<dbReference type="Proteomes" id="UP001634394">
    <property type="component" value="Unassembled WGS sequence"/>
</dbReference>
<gene>
    <name evidence="2" type="ORF">ACJMK2_040977</name>
</gene>
<evidence type="ECO:0000313" key="2">
    <source>
        <dbReference type="EMBL" id="KAL3868141.1"/>
    </source>
</evidence>
<feature type="compositionally biased region" description="Basic residues" evidence="1">
    <location>
        <begin position="11"/>
        <end position="34"/>
    </location>
</feature>
<feature type="compositionally biased region" description="Basic residues" evidence="1">
    <location>
        <begin position="262"/>
        <end position="272"/>
    </location>
</feature>
<evidence type="ECO:0000313" key="3">
    <source>
        <dbReference type="Proteomes" id="UP001634394"/>
    </source>
</evidence>
<protein>
    <submittedName>
        <fullName evidence="2">Uncharacterized protein</fullName>
    </submittedName>
</protein>
<feature type="region of interest" description="Disordered" evidence="1">
    <location>
        <begin position="1"/>
        <end position="38"/>
    </location>
</feature>
<proteinExistence type="predicted"/>
<evidence type="ECO:0000256" key="1">
    <source>
        <dbReference type="SAM" id="MobiDB-lite"/>
    </source>
</evidence>
<organism evidence="2 3">
    <name type="scientific">Sinanodonta woodiana</name>
    <name type="common">Chinese pond mussel</name>
    <name type="synonym">Anodonta woodiana</name>
    <dbReference type="NCBI Taxonomy" id="1069815"/>
    <lineage>
        <taxon>Eukaryota</taxon>
        <taxon>Metazoa</taxon>
        <taxon>Spiralia</taxon>
        <taxon>Lophotrochozoa</taxon>
        <taxon>Mollusca</taxon>
        <taxon>Bivalvia</taxon>
        <taxon>Autobranchia</taxon>
        <taxon>Heteroconchia</taxon>
        <taxon>Palaeoheterodonta</taxon>
        <taxon>Unionida</taxon>
        <taxon>Unionoidea</taxon>
        <taxon>Unionidae</taxon>
        <taxon>Unioninae</taxon>
        <taxon>Sinanodonta</taxon>
    </lineage>
</organism>
<feature type="compositionally biased region" description="Acidic residues" evidence="1">
    <location>
        <begin position="138"/>
        <end position="147"/>
    </location>
</feature>
<feature type="region of interest" description="Disordered" evidence="1">
    <location>
        <begin position="243"/>
        <end position="272"/>
    </location>
</feature>
<feature type="compositionally biased region" description="Basic and acidic residues" evidence="1">
    <location>
        <begin position="88"/>
        <end position="105"/>
    </location>
</feature>
<dbReference type="EMBL" id="JBJQND010000008">
    <property type="protein sequence ID" value="KAL3868141.1"/>
    <property type="molecule type" value="Genomic_DNA"/>
</dbReference>
<sequence>MGQMVGVPFKEKKKLKKLTHKWGKSHHPAKRSKKEKTCPNLENASEINGLFECLLQNLDDSSLKNIKETATMLKEIILHMQKIFEEMRESKTMSQGENKKEKGEAGSRNLLQETENETDSRNHEPDHNPRGDCKEDPSTELDQDEASEDPHVREIPPPIVITKNKTNTYSGDVIFVGHNNTFKVNDADPSRELENEDVGKLIERLRKELLFSKMSNRKLKRENGILRRWSANNTDMGVRSVYHNQSDRFSSPRTNSLPPSLRNRHQYTRYAQ</sequence>